<reference evidence="1" key="1">
    <citation type="submission" date="2019-08" db="EMBL/GenBank/DDBJ databases">
        <authorList>
            <person name="Kucharzyk K."/>
            <person name="Murdoch R.W."/>
            <person name="Higgins S."/>
            <person name="Loffler F."/>
        </authorList>
    </citation>
    <scope>NUCLEOTIDE SEQUENCE</scope>
</reference>
<dbReference type="Pfam" id="PF16125">
    <property type="entry name" value="DUF4837"/>
    <property type="match status" value="1"/>
</dbReference>
<proteinExistence type="predicted"/>
<comment type="caution">
    <text evidence="1">The sequence shown here is derived from an EMBL/GenBank/DDBJ whole genome shotgun (WGS) entry which is preliminary data.</text>
</comment>
<protein>
    <recommendedName>
        <fullName evidence="2">DUF4837 domain-containing protein</fullName>
    </recommendedName>
</protein>
<dbReference type="EMBL" id="VSSQ01000785">
    <property type="protein sequence ID" value="MPM01266.1"/>
    <property type="molecule type" value="Genomic_DNA"/>
</dbReference>
<sequence>MKKTYLLLITGVVATLLSSCFKKTESGLPPSNGSMSEILIVMPDKQWETTLGFNLKSILEAEQEGLNQSEPMFELTQIQHPDFKGLFERNRKILRIFVSDTVKENKLVSRKDVFSSPQLIVDLNAKSDSEAIMLLNDRAMSLIEMFRQVERERLIKAYRGTENLVLTKKMMDQFGFKLVVPESYYQAKTDDGFAWYRLEAAKYSQAILVYTRNFNDSSQLNPFQIIAYRNMITKKYIPGQLEGSYMSTDTVYKPVMKNVPFADTRAVETRGLWKTEGDFMGGCFLSYTFLDKKKNQVITLEGYVYYPSHDKRDLLMQLEAILHSYEVAEK</sequence>
<gene>
    <name evidence="1" type="ORF">SDC9_47505</name>
</gene>
<name>A0A644WBR2_9ZZZZ</name>
<accession>A0A644WBR2</accession>
<organism evidence="1">
    <name type="scientific">bioreactor metagenome</name>
    <dbReference type="NCBI Taxonomy" id="1076179"/>
    <lineage>
        <taxon>unclassified sequences</taxon>
        <taxon>metagenomes</taxon>
        <taxon>ecological metagenomes</taxon>
    </lineage>
</organism>
<dbReference type="InterPro" id="IPR032286">
    <property type="entry name" value="DUF4837"/>
</dbReference>
<evidence type="ECO:0008006" key="2">
    <source>
        <dbReference type="Google" id="ProtNLM"/>
    </source>
</evidence>
<dbReference type="PROSITE" id="PS51257">
    <property type="entry name" value="PROKAR_LIPOPROTEIN"/>
    <property type="match status" value="1"/>
</dbReference>
<evidence type="ECO:0000313" key="1">
    <source>
        <dbReference type="EMBL" id="MPM01266.1"/>
    </source>
</evidence>
<dbReference type="AlphaFoldDB" id="A0A644WBR2"/>